<reference evidence="8" key="1">
    <citation type="submission" date="2020-08" db="EMBL/GenBank/DDBJ databases">
        <title>Genome public.</title>
        <authorList>
            <person name="Liu C."/>
            <person name="Sun Q."/>
        </authorList>
    </citation>
    <scope>NUCLEOTIDE SEQUENCE</scope>
    <source>
        <strain evidence="8">NSJ-53</strain>
    </source>
</reference>
<dbReference type="GO" id="GO:0009379">
    <property type="term" value="C:Holliday junction helicase complex"/>
    <property type="evidence" value="ECO:0007669"/>
    <property type="project" value="InterPro"/>
</dbReference>
<dbReference type="Gene3D" id="1.10.150.20">
    <property type="entry name" value="5' to 3' exonuclease, C-terminal subdomain"/>
    <property type="match status" value="1"/>
</dbReference>
<dbReference type="Pfam" id="PF01330">
    <property type="entry name" value="RuvA_N"/>
    <property type="match status" value="1"/>
</dbReference>
<keyword evidence="2 6" id="KW-0227">DNA damage</keyword>
<keyword evidence="9" id="KW-1185">Reference proteome</keyword>
<comment type="subcellular location">
    <subcellularLocation>
        <location evidence="6">Cytoplasm</location>
    </subcellularLocation>
</comment>
<dbReference type="Pfam" id="PF14520">
    <property type="entry name" value="HHH_5"/>
    <property type="match status" value="1"/>
</dbReference>
<keyword evidence="5 6" id="KW-0234">DNA repair</keyword>
<dbReference type="Gene3D" id="1.10.8.10">
    <property type="entry name" value="DNA helicase RuvA subunit, C-terminal domain"/>
    <property type="match status" value="1"/>
</dbReference>
<comment type="similarity">
    <text evidence="6">Belongs to the RuvA family.</text>
</comment>
<proteinExistence type="inferred from homology"/>
<evidence type="ECO:0000256" key="3">
    <source>
        <dbReference type="ARBA" id="ARBA00023125"/>
    </source>
</evidence>
<dbReference type="GO" id="GO:0048476">
    <property type="term" value="C:Holliday junction resolvase complex"/>
    <property type="evidence" value="ECO:0007669"/>
    <property type="project" value="UniProtKB-UniRule"/>
</dbReference>
<evidence type="ECO:0000259" key="7">
    <source>
        <dbReference type="SMART" id="SM00278"/>
    </source>
</evidence>
<dbReference type="SMART" id="SM00278">
    <property type="entry name" value="HhH1"/>
    <property type="match status" value="2"/>
</dbReference>
<keyword evidence="4 6" id="KW-0233">DNA recombination</keyword>
<evidence type="ECO:0000256" key="5">
    <source>
        <dbReference type="ARBA" id="ARBA00023204"/>
    </source>
</evidence>
<feature type="domain" description="Helix-hairpin-helix DNA-binding motif class 1" evidence="7">
    <location>
        <begin position="72"/>
        <end position="91"/>
    </location>
</feature>
<dbReference type="NCBIfam" id="TIGR00084">
    <property type="entry name" value="ruvA"/>
    <property type="match status" value="1"/>
</dbReference>
<protein>
    <recommendedName>
        <fullName evidence="6">Holliday junction branch migration complex subunit RuvA</fullName>
    </recommendedName>
</protein>
<organism evidence="8 9">
    <name type="scientific">Gehongia tenuis</name>
    <dbReference type="NCBI Taxonomy" id="2763655"/>
    <lineage>
        <taxon>Bacteria</taxon>
        <taxon>Bacillati</taxon>
        <taxon>Bacillota</taxon>
        <taxon>Clostridia</taxon>
        <taxon>Christensenellales</taxon>
        <taxon>Christensenellaceae</taxon>
        <taxon>Gehongia</taxon>
    </lineage>
</organism>
<dbReference type="AlphaFoldDB" id="A0A926D3U5"/>
<dbReference type="InterPro" id="IPR010994">
    <property type="entry name" value="RuvA_2-like"/>
</dbReference>
<evidence type="ECO:0000313" key="9">
    <source>
        <dbReference type="Proteomes" id="UP000623172"/>
    </source>
</evidence>
<name>A0A926D3U5_9FIRM</name>
<evidence type="ECO:0000256" key="1">
    <source>
        <dbReference type="ARBA" id="ARBA00022490"/>
    </source>
</evidence>
<feature type="region of interest" description="Domain III" evidence="6">
    <location>
        <begin position="152"/>
        <end position="196"/>
    </location>
</feature>
<dbReference type="HAMAP" id="MF_00031">
    <property type="entry name" value="DNA_HJ_migration_RuvA"/>
    <property type="match status" value="1"/>
</dbReference>
<evidence type="ECO:0000256" key="2">
    <source>
        <dbReference type="ARBA" id="ARBA00022763"/>
    </source>
</evidence>
<dbReference type="SUPFAM" id="SSF46929">
    <property type="entry name" value="DNA helicase RuvA subunit, C-terminal domain"/>
    <property type="match status" value="1"/>
</dbReference>
<dbReference type="GO" id="GO:0006310">
    <property type="term" value="P:DNA recombination"/>
    <property type="evidence" value="ECO:0007669"/>
    <property type="project" value="UniProtKB-UniRule"/>
</dbReference>
<comment type="subunit">
    <text evidence="6">Homotetramer. Forms an RuvA(8)-RuvB(12)-Holliday junction (HJ) complex. HJ DNA is sandwiched between 2 RuvA tetramers; dsDNA enters through RuvA and exits via RuvB. An RuvB hexamer assembles on each DNA strand where it exits the tetramer. Each RuvB hexamer is contacted by two RuvA subunits (via domain III) on 2 adjacent RuvB subunits; this complex drives branch migration. In the full resolvosome a probable DNA-RuvA(4)-RuvB(12)-RuvC(2) complex forms which resolves the HJ.</text>
</comment>
<accession>A0A926D3U5</accession>
<dbReference type="RefSeq" id="WP_249315110.1">
    <property type="nucleotide sequence ID" value="NZ_JACRSR010000001.1"/>
</dbReference>
<dbReference type="InterPro" id="IPR000085">
    <property type="entry name" value="RuvA"/>
</dbReference>
<dbReference type="Proteomes" id="UP000623172">
    <property type="component" value="Unassembled WGS sequence"/>
</dbReference>
<sequence length="196" mass="20726">MYGFIKGVAEEVEGAAVYVNAGGVGYELHVSTQTLGRVKMGEKVKLYTRLWVREDALILYGFYDKVERDMYDRLITVSGVGPRVALAILSGMTADAVAMAVLADDVAAFSKVPGIGKKIAQRLILELRGKLEKADFSIGSFSPAQAPAGSAAQEALAALVALGYTASEAAQAVGAAASESTVEDIVRLALRQLDQR</sequence>
<dbReference type="Pfam" id="PF07499">
    <property type="entry name" value="RuvA_C"/>
    <property type="match status" value="1"/>
</dbReference>
<dbReference type="GO" id="GO:0009378">
    <property type="term" value="F:four-way junction helicase activity"/>
    <property type="evidence" value="ECO:0007669"/>
    <property type="project" value="InterPro"/>
</dbReference>
<dbReference type="InterPro" id="IPR003583">
    <property type="entry name" value="Hlx-hairpin-Hlx_DNA-bd_motif"/>
</dbReference>
<dbReference type="EMBL" id="JACRSR010000001">
    <property type="protein sequence ID" value="MBC8531046.1"/>
    <property type="molecule type" value="Genomic_DNA"/>
</dbReference>
<dbReference type="InterPro" id="IPR011114">
    <property type="entry name" value="RuvA_C"/>
</dbReference>
<gene>
    <name evidence="6 8" type="primary">ruvA</name>
    <name evidence="8" type="ORF">H8696_04200</name>
</gene>
<dbReference type="InterPro" id="IPR012340">
    <property type="entry name" value="NA-bd_OB-fold"/>
</dbReference>
<keyword evidence="1 6" id="KW-0963">Cytoplasm</keyword>
<dbReference type="SUPFAM" id="SSF50249">
    <property type="entry name" value="Nucleic acid-binding proteins"/>
    <property type="match status" value="1"/>
</dbReference>
<comment type="function">
    <text evidence="6">The RuvA-RuvB-RuvC complex processes Holliday junction (HJ) DNA during genetic recombination and DNA repair, while the RuvA-RuvB complex plays an important role in the rescue of blocked DNA replication forks via replication fork reversal (RFR). RuvA specifically binds to HJ cruciform DNA, conferring on it an open structure. The RuvB hexamer acts as an ATP-dependent pump, pulling dsDNA into and through the RuvAB complex. HJ branch migration allows RuvC to scan DNA until it finds its consensus sequence, where it cleaves and resolves the cruciform DNA.</text>
</comment>
<dbReference type="InterPro" id="IPR036267">
    <property type="entry name" value="RuvA_C_sf"/>
</dbReference>
<evidence type="ECO:0000313" key="8">
    <source>
        <dbReference type="EMBL" id="MBC8531046.1"/>
    </source>
</evidence>
<evidence type="ECO:0000256" key="6">
    <source>
        <dbReference type="HAMAP-Rule" id="MF_00031"/>
    </source>
</evidence>
<comment type="caution">
    <text evidence="8">The sequence shown here is derived from an EMBL/GenBank/DDBJ whole genome shotgun (WGS) entry which is preliminary data.</text>
</comment>
<dbReference type="Gene3D" id="2.40.50.140">
    <property type="entry name" value="Nucleic acid-binding proteins"/>
    <property type="match status" value="1"/>
</dbReference>
<dbReference type="GO" id="GO:0005524">
    <property type="term" value="F:ATP binding"/>
    <property type="evidence" value="ECO:0007669"/>
    <property type="project" value="InterPro"/>
</dbReference>
<dbReference type="GO" id="GO:0000400">
    <property type="term" value="F:four-way junction DNA binding"/>
    <property type="evidence" value="ECO:0007669"/>
    <property type="project" value="UniProtKB-UniRule"/>
</dbReference>
<dbReference type="GO" id="GO:0005737">
    <property type="term" value="C:cytoplasm"/>
    <property type="evidence" value="ECO:0007669"/>
    <property type="project" value="UniProtKB-SubCell"/>
</dbReference>
<keyword evidence="3 6" id="KW-0238">DNA-binding</keyword>
<evidence type="ECO:0000256" key="4">
    <source>
        <dbReference type="ARBA" id="ARBA00023172"/>
    </source>
</evidence>
<dbReference type="InterPro" id="IPR013849">
    <property type="entry name" value="DNA_helicase_Holl-junc_RuvA_I"/>
</dbReference>
<comment type="domain">
    <text evidence="6">Has three domains with a flexible linker between the domains II and III and assumes an 'L' shape. Domain III is highly mobile and contacts RuvB.</text>
</comment>
<comment type="caution">
    <text evidence="6">Lacks conserved residue(s) required for the propagation of feature annotation.</text>
</comment>
<dbReference type="CDD" id="cd14332">
    <property type="entry name" value="UBA_RuvA_C"/>
    <property type="match status" value="1"/>
</dbReference>
<dbReference type="SUPFAM" id="SSF47781">
    <property type="entry name" value="RuvA domain 2-like"/>
    <property type="match status" value="1"/>
</dbReference>
<feature type="domain" description="Helix-hairpin-helix DNA-binding motif class 1" evidence="7">
    <location>
        <begin position="107"/>
        <end position="126"/>
    </location>
</feature>
<dbReference type="GO" id="GO:0006281">
    <property type="term" value="P:DNA repair"/>
    <property type="evidence" value="ECO:0007669"/>
    <property type="project" value="UniProtKB-UniRule"/>
</dbReference>